<dbReference type="EMBL" id="BRXZ01002848">
    <property type="protein sequence ID" value="GMH71453.1"/>
    <property type="molecule type" value="Genomic_DNA"/>
</dbReference>
<reference evidence="1" key="1">
    <citation type="submission" date="2022-07" db="EMBL/GenBank/DDBJ databases">
        <title>Genome analysis of Parmales, a sister group of diatoms, reveals the evolutionary specialization of diatoms from phago-mixotrophs to photoautotrophs.</title>
        <authorList>
            <person name="Ban H."/>
            <person name="Sato S."/>
            <person name="Yoshikawa S."/>
            <person name="Kazumasa Y."/>
            <person name="Nakamura Y."/>
            <person name="Ichinomiya M."/>
            <person name="Saitoh K."/>
            <person name="Sato N."/>
            <person name="Blanc-Mathieu R."/>
            <person name="Endo H."/>
            <person name="Kuwata A."/>
            <person name="Ogata H."/>
        </authorList>
    </citation>
    <scope>NUCLEOTIDE SEQUENCE</scope>
</reference>
<dbReference type="Proteomes" id="UP001165082">
    <property type="component" value="Unassembled WGS sequence"/>
</dbReference>
<gene>
    <name evidence="1" type="ORF">TrRE_jg8507</name>
</gene>
<sequence>MCLRLVQMEASYELLLHGVRVVEKRAGLLGIAGGGKKIMWIEEKEGQGSCVFVEEKRKRNRERQPTRGIPLGEIGEVKGVEGKPRRIRLAFQREVMDGEEVRVKVMKQKKQIDIRNKRAIEKREEEEGFGVGVFERMGIRGRKDS</sequence>
<dbReference type="OrthoDB" id="10375398at2759"/>
<accession>A0A9W7ALT7</accession>
<protein>
    <submittedName>
        <fullName evidence="1">Uncharacterized protein</fullName>
    </submittedName>
</protein>
<organism evidence="1 2">
    <name type="scientific">Triparma retinervis</name>
    <dbReference type="NCBI Taxonomy" id="2557542"/>
    <lineage>
        <taxon>Eukaryota</taxon>
        <taxon>Sar</taxon>
        <taxon>Stramenopiles</taxon>
        <taxon>Ochrophyta</taxon>
        <taxon>Bolidophyceae</taxon>
        <taxon>Parmales</taxon>
        <taxon>Triparmaceae</taxon>
        <taxon>Triparma</taxon>
    </lineage>
</organism>
<evidence type="ECO:0000313" key="2">
    <source>
        <dbReference type="Proteomes" id="UP001165082"/>
    </source>
</evidence>
<proteinExistence type="predicted"/>
<name>A0A9W7ALT7_9STRA</name>
<evidence type="ECO:0000313" key="1">
    <source>
        <dbReference type="EMBL" id="GMH71453.1"/>
    </source>
</evidence>
<comment type="caution">
    <text evidence="1">The sequence shown here is derived from an EMBL/GenBank/DDBJ whole genome shotgun (WGS) entry which is preliminary data.</text>
</comment>
<dbReference type="AlphaFoldDB" id="A0A9W7ALT7"/>
<keyword evidence="2" id="KW-1185">Reference proteome</keyword>